<dbReference type="InterPro" id="IPR047021">
    <property type="entry name" value="REXO1/3/4-like"/>
</dbReference>
<dbReference type="GO" id="GO:0004527">
    <property type="term" value="F:exonuclease activity"/>
    <property type="evidence" value="ECO:0007669"/>
    <property type="project" value="UniProtKB-KW"/>
</dbReference>
<evidence type="ECO:0000256" key="6">
    <source>
        <dbReference type="ARBA" id="ARBA00023242"/>
    </source>
</evidence>
<evidence type="ECO:0000256" key="8">
    <source>
        <dbReference type="ARBA" id="ARBA00039985"/>
    </source>
</evidence>
<organism evidence="10 11">
    <name type="scientific">Tortispora caseinolytica NRRL Y-17796</name>
    <dbReference type="NCBI Taxonomy" id="767744"/>
    <lineage>
        <taxon>Eukaryota</taxon>
        <taxon>Fungi</taxon>
        <taxon>Dikarya</taxon>
        <taxon>Ascomycota</taxon>
        <taxon>Saccharomycotina</taxon>
        <taxon>Trigonopsidomycetes</taxon>
        <taxon>Trigonopsidales</taxon>
        <taxon>Trigonopsidaceae</taxon>
        <taxon>Tortispora</taxon>
    </lineage>
</organism>
<evidence type="ECO:0000313" key="11">
    <source>
        <dbReference type="Proteomes" id="UP000095023"/>
    </source>
</evidence>
<gene>
    <name evidence="10" type="ORF">CANCADRAFT_3987</name>
</gene>
<dbReference type="InterPro" id="IPR036397">
    <property type="entry name" value="RNaseH_sf"/>
</dbReference>
<protein>
    <recommendedName>
        <fullName evidence="8">RNA exonuclease 3</fullName>
    </recommendedName>
</protein>
<comment type="subcellular location">
    <subcellularLocation>
        <location evidence="1">Nucleus</location>
    </subcellularLocation>
</comment>
<dbReference type="AlphaFoldDB" id="A0A1E4TC93"/>
<dbReference type="GO" id="GO:0003676">
    <property type="term" value="F:nucleic acid binding"/>
    <property type="evidence" value="ECO:0007669"/>
    <property type="project" value="InterPro"/>
</dbReference>
<reference evidence="11" key="1">
    <citation type="submission" date="2016-02" db="EMBL/GenBank/DDBJ databases">
        <title>Comparative genomics of biotechnologically important yeasts.</title>
        <authorList>
            <consortium name="DOE Joint Genome Institute"/>
            <person name="Riley R."/>
            <person name="Haridas S."/>
            <person name="Wolfe K.H."/>
            <person name="Lopes M.R."/>
            <person name="Hittinger C.T."/>
            <person name="Goker M."/>
            <person name="Salamov A."/>
            <person name="Wisecaver J."/>
            <person name="Long T.M."/>
            <person name="Aerts A.L."/>
            <person name="Barry K."/>
            <person name="Choi C."/>
            <person name="Clum A."/>
            <person name="Coughlan A.Y."/>
            <person name="Deshpande S."/>
            <person name="Douglass A.P."/>
            <person name="Hanson S.J."/>
            <person name="Klenk H.-P."/>
            <person name="Labutti K."/>
            <person name="Lapidus A."/>
            <person name="Lindquist E."/>
            <person name="Lipzen A."/>
            <person name="Meier-Kolthoff J.P."/>
            <person name="Ohm R.A."/>
            <person name="Otillar R.P."/>
            <person name="Pangilinan J."/>
            <person name="Peng Y."/>
            <person name="Rokas A."/>
            <person name="Rosa C.A."/>
            <person name="Scheuner C."/>
            <person name="Sibirny A.A."/>
            <person name="Slot J.C."/>
            <person name="Stielow J.B."/>
            <person name="Sun H."/>
            <person name="Kurtzman C.P."/>
            <person name="Blackwell M."/>
            <person name="Jeffries T.W."/>
            <person name="Grigoriev I.V."/>
        </authorList>
    </citation>
    <scope>NUCLEOTIDE SEQUENCE [LARGE SCALE GENOMIC DNA]</scope>
    <source>
        <strain evidence="11">NRRL Y-17796</strain>
    </source>
</reference>
<evidence type="ECO:0000256" key="4">
    <source>
        <dbReference type="ARBA" id="ARBA00022801"/>
    </source>
</evidence>
<dbReference type="CDD" id="cd06145">
    <property type="entry name" value="REX1_like"/>
    <property type="match status" value="1"/>
</dbReference>
<proteinExistence type="inferred from homology"/>
<keyword evidence="6" id="KW-0539">Nucleus</keyword>
<accession>A0A1E4TC93</accession>
<comment type="function">
    <text evidence="7">3' to 5' exoribonuclease required for proper 3' end maturation of MRP RNA and of the U5L snRNA.</text>
</comment>
<dbReference type="EMBL" id="KV453843">
    <property type="protein sequence ID" value="ODV89359.1"/>
    <property type="molecule type" value="Genomic_DNA"/>
</dbReference>
<dbReference type="Gene3D" id="3.30.420.10">
    <property type="entry name" value="Ribonuclease H-like superfamily/Ribonuclease H"/>
    <property type="match status" value="1"/>
</dbReference>
<dbReference type="GO" id="GO:0005634">
    <property type="term" value="C:nucleus"/>
    <property type="evidence" value="ECO:0007669"/>
    <property type="project" value="UniProtKB-SubCell"/>
</dbReference>
<evidence type="ECO:0000256" key="5">
    <source>
        <dbReference type="ARBA" id="ARBA00022839"/>
    </source>
</evidence>
<comment type="similarity">
    <text evidence="2">Belongs to the REXO1/REXO3 family.</text>
</comment>
<dbReference type="Pfam" id="PF00929">
    <property type="entry name" value="RNase_T"/>
    <property type="match status" value="1"/>
</dbReference>
<name>A0A1E4TC93_9ASCO</name>
<dbReference type="PANTHER" id="PTHR12801">
    <property type="entry name" value="RNA EXONUCLEASE REXO1 / RECO3 FAMILY MEMBER-RELATED"/>
    <property type="match status" value="1"/>
</dbReference>
<dbReference type="InterPro" id="IPR013520">
    <property type="entry name" value="Ribonucl_H"/>
</dbReference>
<dbReference type="SMART" id="SM00479">
    <property type="entry name" value="EXOIII"/>
    <property type="match status" value="1"/>
</dbReference>
<evidence type="ECO:0000256" key="3">
    <source>
        <dbReference type="ARBA" id="ARBA00022722"/>
    </source>
</evidence>
<evidence type="ECO:0000256" key="7">
    <source>
        <dbReference type="ARBA" id="ARBA00037201"/>
    </source>
</evidence>
<keyword evidence="3" id="KW-0540">Nuclease</keyword>
<dbReference type="OrthoDB" id="3996471at2759"/>
<keyword evidence="5" id="KW-0269">Exonuclease</keyword>
<dbReference type="PANTHER" id="PTHR12801:SF115">
    <property type="entry name" value="FI18136P1-RELATED"/>
    <property type="match status" value="1"/>
</dbReference>
<dbReference type="Proteomes" id="UP000095023">
    <property type="component" value="Unassembled WGS sequence"/>
</dbReference>
<evidence type="ECO:0000256" key="2">
    <source>
        <dbReference type="ARBA" id="ARBA00006357"/>
    </source>
</evidence>
<dbReference type="InterPro" id="IPR012337">
    <property type="entry name" value="RNaseH-like_sf"/>
</dbReference>
<dbReference type="FunFam" id="3.30.420.10:FF:000031">
    <property type="entry name" value="RNA exonuclease 1"/>
    <property type="match status" value="1"/>
</dbReference>
<evidence type="ECO:0000259" key="9">
    <source>
        <dbReference type="SMART" id="SM00479"/>
    </source>
</evidence>
<keyword evidence="11" id="KW-1185">Reference proteome</keyword>
<dbReference type="GO" id="GO:0010629">
    <property type="term" value="P:negative regulation of gene expression"/>
    <property type="evidence" value="ECO:0007669"/>
    <property type="project" value="UniProtKB-ARBA"/>
</dbReference>
<feature type="domain" description="Exonuclease" evidence="9">
    <location>
        <begin position="123"/>
        <end position="280"/>
    </location>
</feature>
<dbReference type="InterPro" id="IPR034922">
    <property type="entry name" value="REX1-like_exo"/>
</dbReference>
<evidence type="ECO:0000313" key="10">
    <source>
        <dbReference type="EMBL" id="ODV89359.1"/>
    </source>
</evidence>
<sequence length="280" mass="31276">MIITPINPSDRQALAKLQHSVDFLLRYQVPARIPQSVPAKKIVNCRHCKEEFAVTQPQGECKHHSGKLERQGNDLIYTCCKRSNGAAPCARSTRHVYSQDNAAEACSIIPFVTVTKTPKQAYDALALDCEMGYTSLGSEVLRLTVVDFVTEKTVLDVYVKPKGQVWDYATRYSGVTSEHMVNALSLEDARAKLINMMSPQTILIGHGLDHDLVCLRLAHAAVIDTSLFFPHQDGLPKRRSLKVLAMELLGRHIQADDQFHNPVEDALTALHIVKQRINRV</sequence>
<keyword evidence="4" id="KW-0378">Hydrolase</keyword>
<dbReference type="SUPFAM" id="SSF53098">
    <property type="entry name" value="Ribonuclease H-like"/>
    <property type="match status" value="1"/>
</dbReference>
<evidence type="ECO:0000256" key="1">
    <source>
        <dbReference type="ARBA" id="ARBA00004123"/>
    </source>
</evidence>